<feature type="transmembrane region" description="Helical" evidence="8">
    <location>
        <begin position="21"/>
        <end position="41"/>
    </location>
</feature>
<dbReference type="PANTHER" id="PTHR42878">
    <property type="entry name" value="TWO-COMPONENT HISTIDINE KINASE"/>
    <property type="match status" value="1"/>
</dbReference>
<dbReference type="InterPro" id="IPR050351">
    <property type="entry name" value="BphY/WalK/GraS-like"/>
</dbReference>
<evidence type="ECO:0000313" key="11">
    <source>
        <dbReference type="Proteomes" id="UP000280368"/>
    </source>
</evidence>
<dbReference type="GO" id="GO:0030295">
    <property type="term" value="F:protein kinase activator activity"/>
    <property type="evidence" value="ECO:0007669"/>
    <property type="project" value="TreeGrafter"/>
</dbReference>
<evidence type="ECO:0000256" key="4">
    <source>
        <dbReference type="ARBA" id="ARBA00022741"/>
    </source>
</evidence>
<keyword evidence="4" id="KW-0547">Nucleotide-binding</keyword>
<dbReference type="SMART" id="SM00387">
    <property type="entry name" value="HATPase_c"/>
    <property type="match status" value="1"/>
</dbReference>
<evidence type="ECO:0000256" key="3">
    <source>
        <dbReference type="ARBA" id="ARBA00022679"/>
    </source>
</evidence>
<dbReference type="Gene3D" id="3.30.565.10">
    <property type="entry name" value="Histidine kinase-like ATPase, C-terminal domain"/>
    <property type="match status" value="1"/>
</dbReference>
<keyword evidence="5 10" id="KW-0418">Kinase</keyword>
<gene>
    <name evidence="10" type="ORF">BC961_1932</name>
</gene>
<organism evidence="10 11">
    <name type="scientific">Flavobacterium weaverense</name>
    <dbReference type="NCBI Taxonomy" id="271156"/>
    <lineage>
        <taxon>Bacteria</taxon>
        <taxon>Pseudomonadati</taxon>
        <taxon>Bacteroidota</taxon>
        <taxon>Flavobacteriia</taxon>
        <taxon>Flavobacteriales</taxon>
        <taxon>Flavobacteriaceae</taxon>
        <taxon>Flavobacterium</taxon>
    </lineage>
</organism>
<evidence type="ECO:0000256" key="8">
    <source>
        <dbReference type="SAM" id="Phobius"/>
    </source>
</evidence>
<dbReference type="OrthoDB" id="9780487at2"/>
<dbReference type="CDD" id="cd00075">
    <property type="entry name" value="HATPase"/>
    <property type="match status" value="1"/>
</dbReference>
<dbReference type="PROSITE" id="PS50109">
    <property type="entry name" value="HIS_KIN"/>
    <property type="match status" value="1"/>
</dbReference>
<feature type="domain" description="Histidine kinase" evidence="9">
    <location>
        <begin position="132"/>
        <end position="351"/>
    </location>
</feature>
<dbReference type="GO" id="GO:0000156">
    <property type="term" value="F:phosphorelay response regulator activity"/>
    <property type="evidence" value="ECO:0007669"/>
    <property type="project" value="TreeGrafter"/>
</dbReference>
<keyword evidence="6" id="KW-0067">ATP-binding</keyword>
<keyword evidence="7" id="KW-0902">Two-component regulatory system</keyword>
<sequence length="351" mass="39733">MKLYQKLSTISFLKKSYAFKFLFVAFIGIHIPLIGMLFYVLYGSNNISANTILIVALVMTLIASAATLYFLKHLIKPIEIASKALDNYRNEREVPSLPVGFTDEAGLLMCNIQKSILENERSLNDNQDLIYLLSHDFKNFTGNSQGLAELILDENPSETVQEYAQLIKKSTTQQFVFIEIFIKLMKDEEELLNRPLKVNTINLRSIFDIVLIQAAPKLISKKIHLTPIFEIDEVLLTIEEDLLVRVLVNLIDNAIKFSYPESKIQFKASMIDGKIGLVVSDSGIGFDRKYKEELYRKFTTRSRVGTSNEPSTGIGLYLCKKIVEKYQGNLTLDSAGVNLGSTFSILFNNMK</sequence>
<keyword evidence="11" id="KW-1185">Reference proteome</keyword>
<evidence type="ECO:0000259" key="9">
    <source>
        <dbReference type="PROSITE" id="PS50109"/>
    </source>
</evidence>
<dbReference type="EMBL" id="REFH01000009">
    <property type="protein sequence ID" value="RMA76208.1"/>
    <property type="molecule type" value="Genomic_DNA"/>
</dbReference>
<dbReference type="InterPro" id="IPR003594">
    <property type="entry name" value="HATPase_dom"/>
</dbReference>
<comment type="catalytic activity">
    <reaction evidence="1">
        <text>ATP + protein L-histidine = ADP + protein N-phospho-L-histidine.</text>
        <dbReference type="EC" id="2.7.13.3"/>
    </reaction>
</comment>
<dbReference type="AlphaFoldDB" id="A0A3M0A067"/>
<proteinExistence type="predicted"/>
<dbReference type="InterPro" id="IPR005467">
    <property type="entry name" value="His_kinase_dom"/>
</dbReference>
<evidence type="ECO:0000256" key="6">
    <source>
        <dbReference type="ARBA" id="ARBA00022840"/>
    </source>
</evidence>
<keyword evidence="8" id="KW-0472">Membrane</keyword>
<dbReference type="GO" id="GO:0007234">
    <property type="term" value="P:osmosensory signaling via phosphorelay pathway"/>
    <property type="evidence" value="ECO:0007669"/>
    <property type="project" value="TreeGrafter"/>
</dbReference>
<evidence type="ECO:0000256" key="1">
    <source>
        <dbReference type="ARBA" id="ARBA00000085"/>
    </source>
</evidence>
<dbReference type="PANTHER" id="PTHR42878:SF7">
    <property type="entry name" value="SENSOR HISTIDINE KINASE GLRK"/>
    <property type="match status" value="1"/>
</dbReference>
<keyword evidence="8" id="KW-1133">Transmembrane helix</keyword>
<dbReference type="Proteomes" id="UP000280368">
    <property type="component" value="Unassembled WGS sequence"/>
</dbReference>
<dbReference type="EC" id="2.7.13.3" evidence="2"/>
<reference evidence="10 11" key="1">
    <citation type="submission" date="2018-10" db="EMBL/GenBank/DDBJ databases">
        <title>Genomic Encyclopedia of Archaeal and Bacterial Type Strains, Phase II (KMG-II): from individual species to whole genera.</title>
        <authorList>
            <person name="Goeker M."/>
        </authorList>
    </citation>
    <scope>NUCLEOTIDE SEQUENCE [LARGE SCALE GENOMIC DNA]</scope>
    <source>
        <strain evidence="10 11">DSM 19727</strain>
    </source>
</reference>
<evidence type="ECO:0000256" key="5">
    <source>
        <dbReference type="ARBA" id="ARBA00022777"/>
    </source>
</evidence>
<dbReference type="InterPro" id="IPR004358">
    <property type="entry name" value="Sig_transdc_His_kin-like_C"/>
</dbReference>
<dbReference type="GO" id="GO:0005524">
    <property type="term" value="F:ATP binding"/>
    <property type="evidence" value="ECO:0007669"/>
    <property type="project" value="UniProtKB-KW"/>
</dbReference>
<dbReference type="PRINTS" id="PR00344">
    <property type="entry name" value="BCTRLSENSOR"/>
</dbReference>
<keyword evidence="8" id="KW-0812">Transmembrane</keyword>
<feature type="transmembrane region" description="Helical" evidence="8">
    <location>
        <begin position="47"/>
        <end position="71"/>
    </location>
</feature>
<evidence type="ECO:0000256" key="2">
    <source>
        <dbReference type="ARBA" id="ARBA00012438"/>
    </source>
</evidence>
<protein>
    <recommendedName>
        <fullName evidence="2">histidine kinase</fullName>
        <ecNumber evidence="2">2.7.13.3</ecNumber>
    </recommendedName>
</protein>
<dbReference type="GO" id="GO:0004673">
    <property type="term" value="F:protein histidine kinase activity"/>
    <property type="evidence" value="ECO:0007669"/>
    <property type="project" value="UniProtKB-EC"/>
</dbReference>
<name>A0A3M0A067_9FLAO</name>
<dbReference type="Pfam" id="PF02518">
    <property type="entry name" value="HATPase_c"/>
    <property type="match status" value="1"/>
</dbReference>
<dbReference type="InterPro" id="IPR036890">
    <property type="entry name" value="HATPase_C_sf"/>
</dbReference>
<dbReference type="SUPFAM" id="SSF55874">
    <property type="entry name" value="ATPase domain of HSP90 chaperone/DNA topoisomerase II/histidine kinase"/>
    <property type="match status" value="1"/>
</dbReference>
<dbReference type="RefSeq" id="WP_121925558.1">
    <property type="nucleotide sequence ID" value="NZ_CBCSGA010000009.1"/>
</dbReference>
<accession>A0A3M0A067</accession>
<comment type="caution">
    <text evidence="10">The sequence shown here is derived from an EMBL/GenBank/DDBJ whole genome shotgun (WGS) entry which is preliminary data.</text>
</comment>
<evidence type="ECO:0000313" key="10">
    <source>
        <dbReference type="EMBL" id="RMA76208.1"/>
    </source>
</evidence>
<keyword evidence="3" id="KW-0808">Transferase</keyword>
<evidence type="ECO:0000256" key="7">
    <source>
        <dbReference type="ARBA" id="ARBA00023012"/>
    </source>
</evidence>